<dbReference type="EMBL" id="JABEQO010000008">
    <property type="protein sequence ID" value="MBB2164584.1"/>
    <property type="molecule type" value="Genomic_DNA"/>
</dbReference>
<dbReference type="Proteomes" id="UP000561077">
    <property type="component" value="Unassembled WGS sequence"/>
</dbReference>
<dbReference type="EMBL" id="JABEQN010000008">
    <property type="protein sequence ID" value="MBB2193649.1"/>
    <property type="molecule type" value="Genomic_DNA"/>
</dbReference>
<evidence type="ECO:0000313" key="4">
    <source>
        <dbReference type="Proteomes" id="UP000561077"/>
    </source>
</evidence>
<accession>A0A7W4IKV0</accession>
<name>A0A7W4IKV0_9PROT</name>
<reference evidence="3 4" key="1">
    <citation type="submission" date="2020-04" db="EMBL/GenBank/DDBJ databases">
        <title>Description of novel Gluconacetobacter.</title>
        <authorList>
            <person name="Sombolestani A."/>
        </authorList>
    </citation>
    <scope>NUCLEOTIDE SEQUENCE [LARGE SCALE GENOMIC DNA]</scope>
    <source>
        <strain evidence="2 3">LMG 1728</strain>
        <strain evidence="1 4">LMG 1731</strain>
    </source>
</reference>
<evidence type="ECO:0000313" key="1">
    <source>
        <dbReference type="EMBL" id="MBB2164584.1"/>
    </source>
</evidence>
<comment type="caution">
    <text evidence="1">The sequence shown here is derived from an EMBL/GenBank/DDBJ whole genome shotgun (WGS) entry which is preliminary data.</text>
</comment>
<protein>
    <submittedName>
        <fullName evidence="1">Uncharacterized protein</fullName>
    </submittedName>
</protein>
<gene>
    <name evidence="2" type="ORF">HLH25_08335</name>
    <name evidence="1" type="ORF">HLH26_08520</name>
</gene>
<organism evidence="1 4">
    <name type="scientific">Gluconacetobacter dulcium</name>
    <dbReference type="NCBI Taxonomy" id="2729096"/>
    <lineage>
        <taxon>Bacteria</taxon>
        <taxon>Pseudomonadati</taxon>
        <taxon>Pseudomonadota</taxon>
        <taxon>Alphaproteobacteria</taxon>
        <taxon>Acetobacterales</taxon>
        <taxon>Acetobacteraceae</taxon>
        <taxon>Gluconacetobacter</taxon>
    </lineage>
</organism>
<evidence type="ECO:0000313" key="2">
    <source>
        <dbReference type="EMBL" id="MBB2193649.1"/>
    </source>
</evidence>
<sequence length="105" mass="11154">MTDEPTTGSKKNMATLSGVDVNRADAGKAAERLDSALSQGILIDIKDILMEAPGKSLPASDLLKKLQSRFEIHPQNARHCLDSGISDGVLSWNGDTKVITYVAGS</sequence>
<dbReference type="AlphaFoldDB" id="A0A7W4IKV0"/>
<proteinExistence type="predicted"/>
<dbReference type="Proteomes" id="UP000540490">
    <property type="component" value="Unassembled WGS sequence"/>
</dbReference>
<evidence type="ECO:0000313" key="3">
    <source>
        <dbReference type="Proteomes" id="UP000540490"/>
    </source>
</evidence>
<dbReference type="RefSeq" id="WP_182973618.1">
    <property type="nucleotide sequence ID" value="NZ_JABEQN010000008.1"/>
</dbReference>
<keyword evidence="3" id="KW-1185">Reference proteome</keyword>